<organism evidence="7 8">
    <name type="scientific">Basidiobolus ranarum</name>
    <dbReference type="NCBI Taxonomy" id="34480"/>
    <lineage>
        <taxon>Eukaryota</taxon>
        <taxon>Fungi</taxon>
        <taxon>Fungi incertae sedis</taxon>
        <taxon>Zoopagomycota</taxon>
        <taxon>Entomophthoromycotina</taxon>
        <taxon>Basidiobolomycetes</taxon>
        <taxon>Basidiobolales</taxon>
        <taxon>Basidiobolaceae</taxon>
        <taxon>Basidiobolus</taxon>
    </lineage>
</organism>
<feature type="compositionally biased region" description="Basic and acidic residues" evidence="5">
    <location>
        <begin position="275"/>
        <end position="285"/>
    </location>
</feature>
<dbReference type="PANTHER" id="PTHR23235">
    <property type="entry name" value="KRUEPPEL-LIKE TRANSCRIPTION FACTOR"/>
    <property type="match status" value="1"/>
</dbReference>
<dbReference type="SMART" id="SM00355">
    <property type="entry name" value="ZnF_C2H2"/>
    <property type="match status" value="4"/>
</dbReference>
<evidence type="ECO:0000259" key="6">
    <source>
        <dbReference type="PROSITE" id="PS50157"/>
    </source>
</evidence>
<evidence type="ECO:0000256" key="2">
    <source>
        <dbReference type="ARBA" id="ARBA00022771"/>
    </source>
</evidence>
<reference evidence="7 8" key="1">
    <citation type="submission" date="2023-04" db="EMBL/GenBank/DDBJ databases">
        <title>Genome of Basidiobolus ranarum AG-B5.</title>
        <authorList>
            <person name="Stajich J.E."/>
            <person name="Carter-House D."/>
            <person name="Gryganskyi A."/>
        </authorList>
    </citation>
    <scope>NUCLEOTIDE SEQUENCE [LARGE SCALE GENOMIC DNA]</scope>
    <source>
        <strain evidence="7 8">AG-B5</strain>
    </source>
</reference>
<keyword evidence="3" id="KW-0862">Zinc</keyword>
<feature type="region of interest" description="Disordered" evidence="5">
    <location>
        <begin position="275"/>
        <end position="300"/>
    </location>
</feature>
<evidence type="ECO:0000256" key="4">
    <source>
        <dbReference type="PROSITE-ProRule" id="PRU00042"/>
    </source>
</evidence>
<feature type="domain" description="C2H2-type" evidence="6">
    <location>
        <begin position="167"/>
        <end position="196"/>
    </location>
</feature>
<dbReference type="PANTHER" id="PTHR23235:SF160">
    <property type="entry name" value="GASTRULA ZINC FINGER PROTEIN XLCGF7.1-LIKE-RELATED"/>
    <property type="match status" value="1"/>
</dbReference>
<dbReference type="InterPro" id="IPR036236">
    <property type="entry name" value="Znf_C2H2_sf"/>
</dbReference>
<dbReference type="Pfam" id="PF00096">
    <property type="entry name" value="zf-C2H2"/>
    <property type="match status" value="3"/>
</dbReference>
<feature type="domain" description="C2H2-type" evidence="6">
    <location>
        <begin position="107"/>
        <end position="136"/>
    </location>
</feature>
<feature type="domain" description="C2H2-type" evidence="6">
    <location>
        <begin position="197"/>
        <end position="225"/>
    </location>
</feature>
<feature type="domain" description="C2H2-type" evidence="6">
    <location>
        <begin position="137"/>
        <end position="166"/>
    </location>
</feature>
<evidence type="ECO:0000313" key="8">
    <source>
        <dbReference type="Proteomes" id="UP001479436"/>
    </source>
</evidence>
<evidence type="ECO:0000256" key="5">
    <source>
        <dbReference type="SAM" id="MobiDB-lite"/>
    </source>
</evidence>
<proteinExistence type="predicted"/>
<dbReference type="InterPro" id="IPR013087">
    <property type="entry name" value="Znf_C2H2_type"/>
</dbReference>
<evidence type="ECO:0000313" key="7">
    <source>
        <dbReference type="EMBL" id="KAK9760790.1"/>
    </source>
</evidence>
<keyword evidence="7" id="KW-0238">DNA-binding</keyword>
<comment type="caution">
    <text evidence="7">The sequence shown here is derived from an EMBL/GenBank/DDBJ whole genome shotgun (WGS) entry which is preliminary data.</text>
</comment>
<dbReference type="Proteomes" id="UP001479436">
    <property type="component" value="Unassembled WGS sequence"/>
</dbReference>
<keyword evidence="1" id="KW-0479">Metal-binding</keyword>
<keyword evidence="2 4" id="KW-0863">Zinc-finger</keyword>
<dbReference type="PROSITE" id="PS00028">
    <property type="entry name" value="ZINC_FINGER_C2H2_1"/>
    <property type="match status" value="4"/>
</dbReference>
<gene>
    <name evidence="7" type="primary">AZF1_3</name>
    <name evidence="7" type="ORF">K7432_014817</name>
</gene>
<dbReference type="SUPFAM" id="SSF57667">
    <property type="entry name" value="beta-beta-alpha zinc fingers"/>
    <property type="match status" value="2"/>
</dbReference>
<dbReference type="EMBL" id="JASJQH010001794">
    <property type="protein sequence ID" value="KAK9760790.1"/>
    <property type="molecule type" value="Genomic_DNA"/>
</dbReference>
<name>A0ABR2WH13_9FUNG</name>
<dbReference type="PROSITE" id="PS50157">
    <property type="entry name" value="ZINC_FINGER_C2H2_2"/>
    <property type="match status" value="4"/>
</dbReference>
<keyword evidence="8" id="KW-1185">Reference proteome</keyword>
<evidence type="ECO:0000256" key="1">
    <source>
        <dbReference type="ARBA" id="ARBA00022723"/>
    </source>
</evidence>
<dbReference type="GO" id="GO:0003677">
    <property type="term" value="F:DNA binding"/>
    <property type="evidence" value="ECO:0007669"/>
    <property type="project" value="UniProtKB-KW"/>
</dbReference>
<accession>A0ABR2WH13</accession>
<evidence type="ECO:0000256" key="3">
    <source>
        <dbReference type="ARBA" id="ARBA00022833"/>
    </source>
</evidence>
<dbReference type="Gene3D" id="3.30.160.60">
    <property type="entry name" value="Classic Zinc Finger"/>
    <property type="match status" value="4"/>
</dbReference>
<sequence>MNVHFECPELDQLAALCTKRALSVPPESISMDTFDKDDSQLSKARRHSVPLQKAVETTLSQPITPVFPQLASPLDALVFAAQATVELAEEKMKQEQDPSSPTRSKEYQCNFSGCGKHFYQLAHLRIHERCHTGIRPYVCKYEGCDKAFTQLGNLKTHERKHTGERPYVCQHPGCEKSFTQLGNLKTHERIHQAVKPYICSICGKGFRQRGNLKTHQFKMHSEPSLLKDSLSKDSIYFTPPSMLMEGKELKARVSGNVNEEVFLLGRIKDLIRKRQVRSDETETNKRRPVIMPADDSDISD</sequence>
<protein>
    <submittedName>
        <fullName evidence="7">DNA-binding transcription factor</fullName>
    </submittedName>
</protein>